<dbReference type="InterPro" id="IPR000644">
    <property type="entry name" value="CBS_dom"/>
</dbReference>
<dbReference type="GeneTree" id="ENSGT00950000183019"/>
<dbReference type="SMART" id="SM00116">
    <property type="entry name" value="CBS"/>
    <property type="match status" value="4"/>
</dbReference>
<dbReference type="GO" id="GO:0031588">
    <property type="term" value="C:nucleotide-activated protein kinase complex"/>
    <property type="evidence" value="ECO:0007669"/>
    <property type="project" value="TreeGrafter"/>
</dbReference>
<reference evidence="10" key="2">
    <citation type="submission" date="2023-03" db="EMBL/GenBank/DDBJ databases">
        <authorList>
            <consortium name="Wellcome Sanger Institute Data Sharing"/>
        </authorList>
    </citation>
    <scope>NUCLEOTIDE SEQUENCE [LARGE SCALE GENOMIC DNA]</scope>
</reference>
<dbReference type="GO" id="GO:0016208">
    <property type="term" value="F:AMP binding"/>
    <property type="evidence" value="ECO:0007669"/>
    <property type="project" value="TreeGrafter"/>
</dbReference>
<evidence type="ECO:0000313" key="10">
    <source>
        <dbReference type="Proteomes" id="UP000265100"/>
    </source>
</evidence>
<dbReference type="Pfam" id="PF00571">
    <property type="entry name" value="CBS"/>
    <property type="match status" value="3"/>
</dbReference>
<evidence type="ECO:0000256" key="6">
    <source>
        <dbReference type="PROSITE-ProRule" id="PRU00703"/>
    </source>
</evidence>
<reference evidence="9" key="4">
    <citation type="submission" date="2025-09" db="UniProtKB">
        <authorList>
            <consortium name="Ensembl"/>
        </authorList>
    </citation>
    <scope>IDENTIFICATION</scope>
</reference>
<organism evidence="9 10">
    <name type="scientific">Astatotilapia calliptera</name>
    <name type="common">Eastern happy</name>
    <name type="synonym">Chromis callipterus</name>
    <dbReference type="NCBI Taxonomy" id="8154"/>
    <lineage>
        <taxon>Eukaryota</taxon>
        <taxon>Metazoa</taxon>
        <taxon>Chordata</taxon>
        <taxon>Craniata</taxon>
        <taxon>Vertebrata</taxon>
        <taxon>Euteleostomi</taxon>
        <taxon>Actinopterygii</taxon>
        <taxon>Neopterygii</taxon>
        <taxon>Teleostei</taxon>
        <taxon>Neoteleostei</taxon>
        <taxon>Acanthomorphata</taxon>
        <taxon>Ovalentaria</taxon>
        <taxon>Cichlomorphae</taxon>
        <taxon>Cichliformes</taxon>
        <taxon>Cichlidae</taxon>
        <taxon>African cichlids</taxon>
        <taxon>Pseudocrenilabrinae</taxon>
        <taxon>Haplochromini</taxon>
        <taxon>Astatotilapia</taxon>
    </lineage>
</organism>
<feature type="domain" description="CBS" evidence="8">
    <location>
        <begin position="256"/>
        <end position="316"/>
    </location>
</feature>
<keyword evidence="4" id="KW-0444">Lipid biosynthesis</keyword>
<dbReference type="SUPFAM" id="SSF54631">
    <property type="entry name" value="CBS-domain pair"/>
    <property type="match status" value="2"/>
</dbReference>
<dbReference type="InterPro" id="IPR050511">
    <property type="entry name" value="AMPK_gamma/SDS23_families"/>
</dbReference>
<feature type="region of interest" description="Disordered" evidence="7">
    <location>
        <begin position="1"/>
        <end position="24"/>
    </location>
</feature>
<proteinExistence type="inferred from homology"/>
<dbReference type="GO" id="GO:0006633">
    <property type="term" value="P:fatty acid biosynthetic process"/>
    <property type="evidence" value="ECO:0007669"/>
    <property type="project" value="UniProtKB-KW"/>
</dbReference>
<dbReference type="GO" id="GO:0005634">
    <property type="term" value="C:nucleus"/>
    <property type="evidence" value="ECO:0007669"/>
    <property type="project" value="TreeGrafter"/>
</dbReference>
<keyword evidence="2" id="KW-0677">Repeat</keyword>
<evidence type="ECO:0000256" key="3">
    <source>
        <dbReference type="ARBA" id="ARBA00023122"/>
    </source>
</evidence>
<feature type="domain" description="CBS" evidence="8">
    <location>
        <begin position="328"/>
        <end position="388"/>
    </location>
</feature>
<sequence length="392" mass="44666">MSGGCRVEVADTMSEQPDPDDAASEASERDIYMRFMKCHKCYDIIPTSSKLVVFDTTLQVRRRGGTPQPPSPLKTLISVCVSRDTPTRPSVTDYWLLDRRWLSVRSVSLLFQVKKAFFALVANGVRAAPLWESKKQSFVGMLTITDFINILTRYYKSPMVQIYELEEHKIETWRELYLQETFKPLVHISPDASVFEAVHSLIKNKIHRLPVIDPVSGNALYILTHKRILKFLQLFVCEMPMPAFMKQTLEELSVGTYTNIAYIHPDTPLITALSVFTHRRVSALPVVDHHGKVVDIYSKFDVINLAAEKTYNNLDVTVTQALRHRSQYFEGVMKCNKLETLETIVDRIVKAEVHRLVVVDEESRIVGIVSLSDILQALDLGSEPGNKSRNRK</sequence>
<dbReference type="GO" id="GO:0019887">
    <property type="term" value="F:protein kinase regulator activity"/>
    <property type="evidence" value="ECO:0007669"/>
    <property type="project" value="TreeGrafter"/>
</dbReference>
<comment type="subunit">
    <text evidence="5">AMPK is a heterotrimer of an alpha catalytic subunit (PRKAA1 or PRKAA2), a beta (PRKAB1 or PRKAB2) and a gamma non-catalytic subunits (PRKAG1, PRKAG2 or PRKAG3). Interacts with FNIP1 and FNIP2.</text>
</comment>
<dbReference type="Proteomes" id="UP000265100">
    <property type="component" value="Chromosome 9"/>
</dbReference>
<name>A0AAX7VE63_ASTCA</name>
<keyword evidence="3 6" id="KW-0129">CBS domain</keyword>
<dbReference type="PANTHER" id="PTHR13780:SF122">
    <property type="entry name" value="5'-AMP-ACTIVATED PROTEIN KINASE SUBUNIT GAMMA-2"/>
    <property type="match status" value="1"/>
</dbReference>
<keyword evidence="4" id="KW-0276">Fatty acid metabolism</keyword>
<dbReference type="FunFam" id="3.10.580.10:FF:000003">
    <property type="entry name" value="Protein kinase AMP-activated non-catalytic subunit gamma 1"/>
    <property type="match status" value="1"/>
</dbReference>
<keyword evidence="4" id="KW-0443">Lipid metabolism</keyword>
<reference evidence="9" key="3">
    <citation type="submission" date="2025-08" db="UniProtKB">
        <authorList>
            <consortium name="Ensembl"/>
        </authorList>
    </citation>
    <scope>IDENTIFICATION</scope>
</reference>
<evidence type="ECO:0000256" key="2">
    <source>
        <dbReference type="ARBA" id="ARBA00022737"/>
    </source>
</evidence>
<evidence type="ECO:0000259" key="8">
    <source>
        <dbReference type="PROSITE" id="PS51371"/>
    </source>
</evidence>
<feature type="domain" description="CBS" evidence="8">
    <location>
        <begin position="181"/>
        <end position="241"/>
    </location>
</feature>
<evidence type="ECO:0000256" key="4">
    <source>
        <dbReference type="ARBA" id="ARBA00023160"/>
    </source>
</evidence>
<comment type="similarity">
    <text evidence="1">Belongs to the 5'-AMP-activated protein kinase gamma subunit family.</text>
</comment>
<dbReference type="GO" id="GO:0019901">
    <property type="term" value="F:protein kinase binding"/>
    <property type="evidence" value="ECO:0007669"/>
    <property type="project" value="TreeGrafter"/>
</dbReference>
<dbReference type="CDD" id="cd04618">
    <property type="entry name" value="CBS_euAMPK_gamma-like_repeat1"/>
    <property type="match status" value="1"/>
</dbReference>
<dbReference type="Ensembl" id="ENSACLT00000075623.1">
    <property type="protein sequence ID" value="ENSACLP00000079377.1"/>
    <property type="gene ID" value="ENSACLG00000017327.2"/>
</dbReference>
<dbReference type="GO" id="GO:0005737">
    <property type="term" value="C:cytoplasm"/>
    <property type="evidence" value="ECO:0007669"/>
    <property type="project" value="TreeGrafter"/>
</dbReference>
<evidence type="ECO:0000256" key="1">
    <source>
        <dbReference type="ARBA" id="ARBA00006750"/>
    </source>
</evidence>
<keyword evidence="10" id="KW-1185">Reference proteome</keyword>
<evidence type="ECO:0000313" key="9">
    <source>
        <dbReference type="Ensembl" id="ENSACLP00000079377.1"/>
    </source>
</evidence>
<dbReference type="PROSITE" id="PS51371">
    <property type="entry name" value="CBS"/>
    <property type="match status" value="3"/>
</dbReference>
<keyword evidence="4" id="KW-0275">Fatty acid biosynthesis</keyword>
<reference evidence="9 10" key="1">
    <citation type="submission" date="2018-05" db="EMBL/GenBank/DDBJ databases">
        <authorList>
            <person name="Datahose"/>
        </authorList>
    </citation>
    <scope>NUCLEOTIDE SEQUENCE</scope>
</reference>
<accession>A0AAX7VE63</accession>
<protein>
    <recommendedName>
        <fullName evidence="8">CBS domain-containing protein</fullName>
    </recommendedName>
</protein>
<dbReference type="Gene3D" id="3.10.580.10">
    <property type="entry name" value="CBS-domain"/>
    <property type="match status" value="3"/>
</dbReference>
<evidence type="ECO:0000256" key="5">
    <source>
        <dbReference type="ARBA" id="ARBA00025878"/>
    </source>
</evidence>
<evidence type="ECO:0000256" key="7">
    <source>
        <dbReference type="SAM" id="MobiDB-lite"/>
    </source>
</evidence>
<dbReference type="PANTHER" id="PTHR13780">
    <property type="entry name" value="AMP-ACTIVATED PROTEIN KINASE, GAMMA REGULATORY SUBUNIT"/>
    <property type="match status" value="1"/>
</dbReference>
<dbReference type="AlphaFoldDB" id="A0AAX7VE63"/>
<dbReference type="CDD" id="cd04641">
    <property type="entry name" value="CBS_euAMPK_gamma-like_repeat2"/>
    <property type="match status" value="1"/>
</dbReference>
<dbReference type="InterPro" id="IPR046342">
    <property type="entry name" value="CBS_dom_sf"/>
</dbReference>